<gene>
    <name evidence="1" type="primary">NSP1</name>
    <name evidence="1" type="ORF">NC78_46697gpNSP1</name>
</gene>
<accession>A0A0D5Z8N2</accession>
<evidence type="ECO:0000313" key="2">
    <source>
        <dbReference type="Proteomes" id="UP000246455"/>
    </source>
</evidence>
<sequence length="65" mass="7479">MTEKLKVIYSSNVVAVIYIQHGYLERETSFLSHVVPMIPLQLSWERLMETNVKIVQNLTDGTSQV</sequence>
<name>A0A0D5Z8N2_9REOV</name>
<dbReference type="EMBL" id="KP753129">
    <property type="protein sequence ID" value="AKA40842.1"/>
    <property type="molecule type" value="Genomic_RNA"/>
</dbReference>
<reference evidence="1 2" key="1">
    <citation type="submission" date="2015-02" db="EMBL/GenBank/DDBJ databases">
        <authorList>
            <person name="Das S.R."/>
            <person name="Halpin R.A."/>
            <person name="Stucker K.M."/>
            <person name="Akopov A."/>
            <person name="Fedorova N."/>
            <person name="Puri V."/>
            <person name="Stockwell T."/>
            <person name="Amedeo P."/>
            <person name="Katzel D."/>
            <person name="Schobel S."/>
            <person name="Shrivastava S."/>
            <person name="Nyaga M.M."/>
            <person name="Magagula N.B."/>
            <person name="Peenze I."/>
            <person name="Seheri M.L."/>
            <person name="Mwenda J."/>
            <person name="Wentworth D.E."/>
            <person name="Mphahlele J."/>
        </authorList>
    </citation>
    <scope>NUCLEOTIDE SEQUENCE [LARGE SCALE GENOMIC DNA]</scope>
    <source>
        <strain evidence="1 2">RVB/Human-wt/SEN/MRC-DPRU4680/2010/GXP[X]</strain>
    </source>
</reference>
<protein>
    <submittedName>
        <fullName evidence="1">Non-structural protein 1-3</fullName>
    </submittedName>
</protein>
<evidence type="ECO:0000313" key="1">
    <source>
        <dbReference type="EMBL" id="AKA40842.1"/>
    </source>
</evidence>
<organism evidence="1 2">
    <name type="scientific">Rotavirus B</name>
    <dbReference type="NCBI Taxonomy" id="28876"/>
    <lineage>
        <taxon>Viruses</taxon>
        <taxon>Riboviria</taxon>
        <taxon>Orthornavirae</taxon>
        <taxon>Duplornaviricota</taxon>
        <taxon>Resentoviricetes</taxon>
        <taxon>Reovirales</taxon>
        <taxon>Sedoreoviridae</taxon>
        <taxon>Rotavirus</taxon>
        <taxon>Rotavirus betagastroenteritidis</taxon>
    </lineage>
</organism>
<dbReference type="Proteomes" id="UP000246455">
    <property type="component" value="Genome"/>
</dbReference>
<proteinExistence type="predicted"/>